<accession>A0ABV2RRH1</accession>
<evidence type="ECO:0000313" key="2">
    <source>
        <dbReference type="Proteomes" id="UP001549291"/>
    </source>
</evidence>
<sequence>MEVDQERQRGLEAGRRWAKVASAHEIATVVSGSFDDVFRIMPPDVSDHFVGGFREGVLHVWRGA</sequence>
<protein>
    <submittedName>
        <fullName evidence="1">Uncharacterized protein</fullName>
    </submittedName>
</protein>
<reference evidence="1 2" key="1">
    <citation type="submission" date="2024-06" db="EMBL/GenBank/DDBJ databases">
        <title>Genomic Encyclopedia of Type Strains, Phase V (KMG-V): Genome sequencing to study the core and pangenomes of soil and plant-associated prokaryotes.</title>
        <authorList>
            <person name="Whitman W."/>
        </authorList>
    </citation>
    <scope>NUCLEOTIDE SEQUENCE [LARGE SCALE GENOMIC DNA]</scope>
    <source>
        <strain evidence="1 2">USDA 160</strain>
    </source>
</reference>
<dbReference type="Proteomes" id="UP001549291">
    <property type="component" value="Unassembled WGS sequence"/>
</dbReference>
<dbReference type="EMBL" id="JBEPTQ010000002">
    <property type="protein sequence ID" value="MET4719452.1"/>
    <property type="molecule type" value="Genomic_DNA"/>
</dbReference>
<proteinExistence type="predicted"/>
<name>A0ABV2RRH1_BRAJP</name>
<keyword evidence="2" id="KW-1185">Reference proteome</keyword>
<evidence type="ECO:0000313" key="1">
    <source>
        <dbReference type="EMBL" id="MET4719452.1"/>
    </source>
</evidence>
<organism evidence="1 2">
    <name type="scientific">Bradyrhizobium japonicum</name>
    <dbReference type="NCBI Taxonomy" id="375"/>
    <lineage>
        <taxon>Bacteria</taxon>
        <taxon>Pseudomonadati</taxon>
        <taxon>Pseudomonadota</taxon>
        <taxon>Alphaproteobacteria</taxon>
        <taxon>Hyphomicrobiales</taxon>
        <taxon>Nitrobacteraceae</taxon>
        <taxon>Bradyrhizobium</taxon>
    </lineage>
</organism>
<dbReference type="RefSeq" id="WP_157789270.1">
    <property type="nucleotide sequence ID" value="NZ_CP066351.1"/>
</dbReference>
<comment type="caution">
    <text evidence="1">The sequence shown here is derived from an EMBL/GenBank/DDBJ whole genome shotgun (WGS) entry which is preliminary data.</text>
</comment>
<gene>
    <name evidence="1" type="ORF">ABIF63_003558</name>
</gene>